<comment type="function">
    <text evidence="5">Bifunctional serine/threonine kinase and phosphorylase involved in the regulation of the pyruvate, phosphate dikinase (PPDK) by catalyzing its phosphorylation/dephosphorylation.</text>
</comment>
<evidence type="ECO:0000313" key="6">
    <source>
        <dbReference type="EMBL" id="QAR34047.1"/>
    </source>
</evidence>
<keyword evidence="3 5" id="KW-0547">Nucleotide-binding</keyword>
<dbReference type="Pfam" id="PF03618">
    <property type="entry name" value="Kinase-PPPase"/>
    <property type="match status" value="1"/>
</dbReference>
<keyword evidence="4 5" id="KW-0418">Kinase</keyword>
<dbReference type="Proteomes" id="UP000287502">
    <property type="component" value="Chromosome"/>
</dbReference>
<gene>
    <name evidence="6" type="ORF">EP073_11725</name>
</gene>
<dbReference type="HAMAP" id="MF_00921">
    <property type="entry name" value="PDRP"/>
    <property type="match status" value="1"/>
</dbReference>
<dbReference type="GO" id="GO:0004674">
    <property type="term" value="F:protein serine/threonine kinase activity"/>
    <property type="evidence" value="ECO:0007669"/>
    <property type="project" value="UniProtKB-UniRule"/>
</dbReference>
<evidence type="ECO:0000256" key="1">
    <source>
        <dbReference type="ARBA" id="ARBA00022527"/>
    </source>
</evidence>
<evidence type="ECO:0000256" key="3">
    <source>
        <dbReference type="ARBA" id="ARBA00022741"/>
    </source>
</evidence>
<evidence type="ECO:0000256" key="4">
    <source>
        <dbReference type="ARBA" id="ARBA00022777"/>
    </source>
</evidence>
<dbReference type="OrthoDB" id="9782201at2"/>
<sequence length="269" mass="31130">MLKRIYILSDGTGQSALNIMKAALLQFEDPQVKFTIYSMVDKLDKLKAILEHARVDRGFVAFTTVIREFRDTIHQFCHEHGILHYDILGPPIDKLEIFLGRKATESPGVLRKVDEKYFKRIDAVEFTLSHDDGKIVVGLDEADIIVLGLSRTSKTPTSFFLAQQGFKVVNIPLVPEVPIPEEVFKVDPNKVVCLIMDPEVLQKVRTARLKHYKTQSKYNDMRKIFEEVEFVYELIRKNRRWHIVDTTNKSIEETAREIIHSVFGRDMEL</sequence>
<dbReference type="GO" id="GO:0043531">
    <property type="term" value="F:ADP binding"/>
    <property type="evidence" value="ECO:0007669"/>
    <property type="project" value="UniProtKB-UniRule"/>
</dbReference>
<dbReference type="EC" id="2.7.4.27" evidence="5"/>
<name>A0A410K0U7_9BACT</name>
<proteinExistence type="inferred from homology"/>
<keyword evidence="7" id="KW-1185">Reference proteome</keyword>
<dbReference type="KEGG" id="gtl:EP073_11725"/>
<dbReference type="PANTHER" id="PTHR31756:SF3">
    <property type="entry name" value="PYRUVATE, PHOSPHATE DIKINASE REGULATORY PROTEIN 1, CHLOROPLASTIC"/>
    <property type="match status" value="1"/>
</dbReference>
<dbReference type="InterPro" id="IPR026565">
    <property type="entry name" value="PPDK_reg"/>
</dbReference>
<dbReference type="SUPFAM" id="SSF52540">
    <property type="entry name" value="P-loop containing nucleoside triphosphate hydrolases"/>
    <property type="match status" value="1"/>
</dbReference>
<dbReference type="EMBL" id="CP035108">
    <property type="protein sequence ID" value="QAR34047.1"/>
    <property type="molecule type" value="Genomic_DNA"/>
</dbReference>
<feature type="binding site" evidence="5">
    <location>
        <begin position="148"/>
        <end position="155"/>
    </location>
    <ligand>
        <name>ADP</name>
        <dbReference type="ChEBI" id="CHEBI:456216"/>
    </ligand>
</feature>
<dbReference type="GO" id="GO:0005524">
    <property type="term" value="F:ATP binding"/>
    <property type="evidence" value="ECO:0007669"/>
    <property type="project" value="InterPro"/>
</dbReference>
<dbReference type="PANTHER" id="PTHR31756">
    <property type="entry name" value="PYRUVATE, PHOSPHATE DIKINASE REGULATORY PROTEIN 1, CHLOROPLASTIC"/>
    <property type="match status" value="1"/>
</dbReference>
<evidence type="ECO:0000313" key="7">
    <source>
        <dbReference type="Proteomes" id="UP000287502"/>
    </source>
</evidence>
<protein>
    <recommendedName>
        <fullName evidence="5">Putative pyruvate, phosphate dikinase regulatory protein</fullName>
        <shortName evidence="5">PPDK regulatory protein</shortName>
        <ecNumber evidence="5">2.7.11.32</ecNumber>
        <ecNumber evidence="5">2.7.4.27</ecNumber>
    </recommendedName>
</protein>
<dbReference type="NCBIfam" id="NF003742">
    <property type="entry name" value="PRK05339.1"/>
    <property type="match status" value="1"/>
</dbReference>
<dbReference type="InterPro" id="IPR027417">
    <property type="entry name" value="P-loop_NTPase"/>
</dbReference>
<comment type="catalytic activity">
    <reaction evidence="5">
        <text>N(tele)-phospho-L-histidyl/L-threonyl-[pyruvate, phosphate dikinase] + ADP = N(tele)-phospho-L-histidyl/O-phospho-L-threonyl-[pyruvate, phosphate dikinase] + AMP + H(+)</text>
        <dbReference type="Rhea" id="RHEA:43692"/>
        <dbReference type="Rhea" id="RHEA-COMP:10650"/>
        <dbReference type="Rhea" id="RHEA-COMP:10651"/>
        <dbReference type="ChEBI" id="CHEBI:15378"/>
        <dbReference type="ChEBI" id="CHEBI:30013"/>
        <dbReference type="ChEBI" id="CHEBI:61977"/>
        <dbReference type="ChEBI" id="CHEBI:83586"/>
        <dbReference type="ChEBI" id="CHEBI:456215"/>
        <dbReference type="ChEBI" id="CHEBI:456216"/>
        <dbReference type="EC" id="2.7.11.32"/>
    </reaction>
</comment>
<dbReference type="Gene3D" id="3.40.50.300">
    <property type="entry name" value="P-loop containing nucleotide triphosphate hydrolases"/>
    <property type="match status" value="1"/>
</dbReference>
<evidence type="ECO:0000256" key="5">
    <source>
        <dbReference type="HAMAP-Rule" id="MF_00921"/>
    </source>
</evidence>
<dbReference type="AlphaFoldDB" id="A0A410K0U7"/>
<dbReference type="InterPro" id="IPR005177">
    <property type="entry name" value="Kinase-pyrophosphorylase"/>
</dbReference>
<evidence type="ECO:0000256" key="2">
    <source>
        <dbReference type="ARBA" id="ARBA00022679"/>
    </source>
</evidence>
<dbReference type="GO" id="GO:0016776">
    <property type="term" value="F:phosphotransferase activity, phosphate group as acceptor"/>
    <property type="evidence" value="ECO:0007669"/>
    <property type="project" value="UniProtKB-UniRule"/>
</dbReference>
<dbReference type="EC" id="2.7.11.32" evidence="5"/>
<organism evidence="6 7">
    <name type="scientific">Geovibrio thiophilus</name>
    <dbReference type="NCBI Taxonomy" id="139438"/>
    <lineage>
        <taxon>Bacteria</taxon>
        <taxon>Pseudomonadati</taxon>
        <taxon>Deferribacterota</taxon>
        <taxon>Deferribacteres</taxon>
        <taxon>Deferribacterales</taxon>
        <taxon>Geovibrionaceae</taxon>
        <taxon>Geovibrio</taxon>
    </lineage>
</organism>
<keyword evidence="2 5" id="KW-0808">Transferase</keyword>
<reference evidence="6 7" key="1">
    <citation type="submission" date="2019-01" db="EMBL/GenBank/DDBJ databases">
        <title>Geovibrio thiophilus DSM 11263, complete genome.</title>
        <authorList>
            <person name="Spring S."/>
            <person name="Bunk B."/>
            <person name="Sproer C."/>
        </authorList>
    </citation>
    <scope>NUCLEOTIDE SEQUENCE [LARGE SCALE GENOMIC DNA]</scope>
    <source>
        <strain evidence="6 7">DSM 11263</strain>
    </source>
</reference>
<keyword evidence="1 5" id="KW-0723">Serine/threonine-protein kinase</keyword>
<accession>A0A410K0U7</accession>
<comment type="similarity">
    <text evidence="5">Belongs to the pyruvate, phosphate/water dikinase regulatory protein family. PDRP subfamily.</text>
</comment>
<comment type="catalytic activity">
    <reaction evidence="5">
        <text>N(tele)-phospho-L-histidyl/O-phospho-L-threonyl-[pyruvate, phosphate dikinase] + phosphate + H(+) = N(tele)-phospho-L-histidyl/L-threonyl-[pyruvate, phosphate dikinase] + diphosphate</text>
        <dbReference type="Rhea" id="RHEA:43696"/>
        <dbReference type="Rhea" id="RHEA-COMP:10650"/>
        <dbReference type="Rhea" id="RHEA-COMP:10651"/>
        <dbReference type="ChEBI" id="CHEBI:15378"/>
        <dbReference type="ChEBI" id="CHEBI:30013"/>
        <dbReference type="ChEBI" id="CHEBI:33019"/>
        <dbReference type="ChEBI" id="CHEBI:43474"/>
        <dbReference type="ChEBI" id="CHEBI:61977"/>
        <dbReference type="ChEBI" id="CHEBI:83586"/>
        <dbReference type="EC" id="2.7.4.27"/>
    </reaction>
</comment>